<feature type="compositionally biased region" description="Polar residues" evidence="21">
    <location>
        <begin position="29"/>
        <end position="45"/>
    </location>
</feature>
<keyword evidence="6" id="KW-0677">Repeat</keyword>
<dbReference type="PANTHER" id="PTHR22878:SF66">
    <property type="entry name" value="DYNEIN AXONEMAL HEAVY CHAIN 7"/>
    <property type="match status" value="1"/>
</dbReference>
<dbReference type="Pfam" id="PF12775">
    <property type="entry name" value="AAA_7"/>
    <property type="match status" value="1"/>
</dbReference>
<dbReference type="FunFam" id="1.20.1270.280:FF:000001">
    <property type="entry name" value="dynein heavy chain 7, axonemal"/>
    <property type="match status" value="1"/>
</dbReference>
<evidence type="ECO:0000256" key="15">
    <source>
        <dbReference type="ARBA" id="ARBA00023273"/>
    </source>
</evidence>
<dbReference type="GO" id="GO:0008569">
    <property type="term" value="F:minus-end-directed microtubule motor activity"/>
    <property type="evidence" value="ECO:0007669"/>
    <property type="project" value="InterPro"/>
</dbReference>
<dbReference type="FunFam" id="1.20.920.30:FF:000002">
    <property type="entry name" value="Dynein axonemal heavy chain 3"/>
    <property type="match status" value="1"/>
</dbReference>
<keyword evidence="24" id="KW-1185">Reference proteome</keyword>
<dbReference type="InterPro" id="IPR018247">
    <property type="entry name" value="EF_Hand_1_Ca_BS"/>
</dbReference>
<dbReference type="InterPro" id="IPR004273">
    <property type="entry name" value="Dynein_heavy_D6_P-loop"/>
</dbReference>
<dbReference type="GO" id="GO:0031514">
    <property type="term" value="C:motile cilium"/>
    <property type="evidence" value="ECO:0007669"/>
    <property type="project" value="UniProtKB-SubCell"/>
</dbReference>
<dbReference type="Pfam" id="PF03028">
    <property type="entry name" value="Dynein_heavy"/>
    <property type="match status" value="1"/>
</dbReference>
<evidence type="ECO:0000256" key="11">
    <source>
        <dbReference type="ARBA" id="ARBA00023054"/>
    </source>
</evidence>
<keyword evidence="5" id="KW-0493">Microtubule</keyword>
<dbReference type="Pfam" id="PF08393">
    <property type="entry name" value="DHC_N2"/>
    <property type="match status" value="1"/>
</dbReference>
<dbReference type="InterPro" id="IPR041228">
    <property type="entry name" value="Dynein_C"/>
</dbReference>
<dbReference type="FunFam" id="1.10.8.720:FF:000001">
    <property type="entry name" value="dynein heavy chain 7, axonemal"/>
    <property type="match status" value="1"/>
</dbReference>
<evidence type="ECO:0000259" key="22">
    <source>
        <dbReference type="PROSITE" id="PS50222"/>
    </source>
</evidence>
<dbReference type="InterPro" id="IPR041589">
    <property type="entry name" value="DNAH3_AAA_lid_1"/>
</dbReference>
<organism evidence="23 24">
    <name type="scientific">Allacma fusca</name>
    <dbReference type="NCBI Taxonomy" id="39272"/>
    <lineage>
        <taxon>Eukaryota</taxon>
        <taxon>Metazoa</taxon>
        <taxon>Ecdysozoa</taxon>
        <taxon>Arthropoda</taxon>
        <taxon>Hexapoda</taxon>
        <taxon>Collembola</taxon>
        <taxon>Symphypleona</taxon>
        <taxon>Sminthuridae</taxon>
        <taxon>Allacma</taxon>
    </lineage>
</organism>
<evidence type="ECO:0000256" key="6">
    <source>
        <dbReference type="ARBA" id="ARBA00022737"/>
    </source>
</evidence>
<dbReference type="GO" id="GO:0005509">
    <property type="term" value="F:calcium ion binding"/>
    <property type="evidence" value="ECO:0007669"/>
    <property type="project" value="InterPro"/>
</dbReference>
<dbReference type="FunFam" id="1.10.8.1220:FF:000001">
    <property type="entry name" value="Dynein axonemal heavy chain 5"/>
    <property type="match status" value="1"/>
</dbReference>
<keyword evidence="8" id="KW-0067">ATP-binding</keyword>
<dbReference type="Pfam" id="PF17852">
    <property type="entry name" value="Dynein_AAA_lid"/>
    <property type="match status" value="1"/>
</dbReference>
<comment type="subcellular location">
    <subcellularLocation>
        <location evidence="1">Cell projection</location>
        <location evidence="1">Cilium</location>
        <location evidence="1">Flagellum</location>
    </subcellularLocation>
    <subcellularLocation>
        <location evidence="2">Cytoplasm</location>
        <location evidence="2">Cytoskeleton</location>
        <location evidence="2">Cilium axoneme</location>
    </subcellularLocation>
</comment>
<dbReference type="PROSITE" id="PS00018">
    <property type="entry name" value="EF_HAND_1"/>
    <property type="match status" value="1"/>
</dbReference>
<dbReference type="FunFam" id="1.10.8.710:FF:000004">
    <property type="entry name" value="Dynein axonemal heavy chain 6"/>
    <property type="match status" value="1"/>
</dbReference>
<comment type="caution">
    <text evidence="23">The sequence shown here is derived from an EMBL/GenBank/DDBJ whole genome shotgun (WGS) entry which is preliminary data.</text>
</comment>
<evidence type="ECO:0000256" key="4">
    <source>
        <dbReference type="ARBA" id="ARBA00022490"/>
    </source>
</evidence>
<dbReference type="InterPro" id="IPR024743">
    <property type="entry name" value="Dynein_HC_stalk"/>
</dbReference>
<keyword evidence="15" id="KW-0966">Cell projection</keyword>
<evidence type="ECO:0000313" key="24">
    <source>
        <dbReference type="Proteomes" id="UP000708208"/>
    </source>
</evidence>
<keyword evidence="7" id="KW-0547">Nucleotide-binding</keyword>
<dbReference type="FunFam" id="1.20.920.20:FF:000006">
    <property type="entry name" value="Dynein, axonemal, heavy chain 6"/>
    <property type="match status" value="1"/>
</dbReference>
<dbReference type="Pfam" id="PF12781">
    <property type="entry name" value="AAA_9"/>
    <property type="match status" value="1"/>
</dbReference>
<dbReference type="GO" id="GO:0005858">
    <property type="term" value="C:axonemal dynein complex"/>
    <property type="evidence" value="ECO:0007669"/>
    <property type="project" value="UniProtKB-ARBA"/>
</dbReference>
<evidence type="ECO:0000256" key="1">
    <source>
        <dbReference type="ARBA" id="ARBA00004230"/>
    </source>
</evidence>
<dbReference type="InterPro" id="IPR035706">
    <property type="entry name" value="AAA_9"/>
</dbReference>
<comment type="similarity">
    <text evidence="3">Belongs to the dynein heavy chain family.</text>
</comment>
<dbReference type="InterPro" id="IPR041658">
    <property type="entry name" value="AAA_lid_11"/>
</dbReference>
<evidence type="ECO:0000256" key="10">
    <source>
        <dbReference type="ARBA" id="ARBA00023017"/>
    </source>
</evidence>
<dbReference type="FunFam" id="3.40.50.300:FF:000223">
    <property type="entry name" value="Dynein heavy chain 3, axonemal"/>
    <property type="match status" value="1"/>
</dbReference>
<dbReference type="Pfam" id="PF12774">
    <property type="entry name" value="AAA_6"/>
    <property type="match status" value="1"/>
</dbReference>
<accession>A0A8J2PN23</accession>
<dbReference type="FunFam" id="3.10.490.20:FF:000001">
    <property type="entry name" value="dynein heavy chain 7, axonemal"/>
    <property type="match status" value="1"/>
</dbReference>
<dbReference type="GO" id="GO:0005874">
    <property type="term" value="C:microtubule"/>
    <property type="evidence" value="ECO:0007669"/>
    <property type="project" value="UniProtKB-KW"/>
</dbReference>
<evidence type="ECO:0000256" key="17">
    <source>
        <dbReference type="ARBA" id="ARBA00071816"/>
    </source>
</evidence>
<evidence type="ECO:0000256" key="20">
    <source>
        <dbReference type="SAM" id="Coils"/>
    </source>
</evidence>
<dbReference type="FunFam" id="3.40.50.300:FF:000044">
    <property type="entry name" value="Dynein heavy chain 5, axonemal"/>
    <property type="match status" value="1"/>
</dbReference>
<dbReference type="EMBL" id="CAJVCH010571290">
    <property type="protein sequence ID" value="CAG7837118.1"/>
    <property type="molecule type" value="Genomic_DNA"/>
</dbReference>
<sequence>MDSKQVKRLNKPFKLEELFKTDKEKGKATLSTPSVAKSVLTQNGPQPKGFRKLRCGGGDQTRITAPPTLIISATSRGPEVLTEDLYDVPRGLPLDSSRKKKMPPDDDLHVMPENKKKKMPQKKAREWAESQKRKEEFREALVKLIQRMHPDEPVEKMDYKHLGDSYECDDGKPLKLELSFEPTPEELGELRYSFYVHNGLDAVNIARMEQKWLDNIWRLIPTELKSKYYAIAAELSDEVCDDYRVAVKKAVVDFVLHEPDKITLPKMDSGAQKDPMLRIVPKPWNESFLNASARLAKHLHAFNPVLGYINSVWVAVFSNLRLVDTHIMGDQRHAFTLRQFRELAKRMLDDVRGVLLKKWIKGIQSTLVSAAKKNLVPKANEEARMKSFFNCVATLMETNLQQLFHDSVKEYEDFMSGRTEPMHRPKFQIRFIAHQGELRPLPSFEEWEYVVTSVVDGILETTNSFPRIESKIFGQWGQDGPTSLKPKITPEDVENAKNAISKAFREEARGPMEYVSCYQKYSFLFKSENDDEIEAFINQERNWEDLVEQVETFHNLSEEIPTSHDAKTQIGIFDVFCDELLKTLTHHAAEIRDKLLEKMIHELHGLLKDCVDEYESICEKALSTPTSTEQLFQLKDEIENVREKVLPQMQHSVTEYVKKYVFLAEYTQLSPLISKLMSQAIQWCNRMPAVLEEHQTIIAKKSIEFQEALKLKRIRFDEELESYAKQVEEFQHFGDLDDLPKYLKRAQILDSKLQAAADKADKFNREEEMFGWETTNYPLRKQISDKLAPYLRLYESAAEFFEKRELWLNSQIGTHDPEIIDNDVSNLHRTVFKLEKTFQDIPVVREMVTQVKDTIEVFKEKMPIIQTLGNPGLRDRHWEKISEIVGFPIRPSPELTLQKVIDMNLDEYLPKFELISEAASKEHSLEKNLEKMKTEWADMEFQIVPYRETGTYVISSVDEIQVLLDDHIIKTQTMLGSPFVKPFFDEMSAWEKDLVLLQEILDEWLKVQSTWLYLEPIFSSPDIMTQMPEEGRRFMNVDKTYRDIMKHGVADPKVLSIIKIDKIVEKLKKANDMLEVIQKGLNGYLEKKRLTFPRFFFLSNDELLEILAETKDPKRVQPHLKKCFEGIARLTFTEDLEVTHMQSSEGEIIKLRGVINTEQARGAVEKWLVELEDLMKKSIHYEIDMAMKDYVDNPRNCWVLIWPGQAVLCVAMIYWTSFIHEAFAKGGEALDKYLKLNNKQITEIVALVRGKLSKQNRVTLGALVVLDVHARDVLQVMVDKNVNHDKDFEWLAQLRYYWEESKCITRMINSMLPYGYEYLGNTPRLVITPLTDRCYRTLFGALHLHLGGAPEGPAGTGKTETTKDLAKAVAKQCVVFNCSDGLDYIALGKFFKGLASCGAWSCFDEFNRIDLEVLSVVAQQILTIQRGINSGSRSLMFEGTELTLDPTCAVFITMNPGYAGRSELPDNLKALFRSVAMMVPDYALISEISLYSCGFVNARPLAIKIVATYRLCSEQLSSQSHYDYGMRAVKSVLVAAGNLKLRYPDESEDILILRSIKDINLAKFLQHDVPLFQGITSDLFPGVKLPTPDYELFNIAVEENCKRLNLQCTPFFIEKVQQVYEMMLVRHGFMIVGLPYGGKTSSYRTLAGALGDLCERKQMEENKVQICVINPKAITMGQLYGRFDPASHEWSDGVLAINYRIFATAQTPDRKWLIFDGPVDAIWIENMNTVLDDNKKLCLMSGEIIQLSNSCNLIFEPMDLEAASPATVSRCGMIYMEPETLGWEPLLVSWLNTLPQHTPEVVKEYLKELFLRFVPTLLHLVRKGGLKEHSPTTNSTLVRSATNIIESMMDEYNEEKYIKSFTMNTQLSRIEGIFVFGITWSVGASTDDDGRAKFDALFKSLIKKKAEQDEKEEKERHDKINHPSEGSLYNYNFIKEGPGIWDPWENELRNAPPIPREMQMNQIIIPTIDTVRYSQLMKILVTHEKPLLFVGPTGTGKSVYIVEFLLKKLEKNVYRPMFVSFSAQTSANMTQTIIMSKLDKRKKGTFGPPVGKKCVVFVDDLNMPIRETYGAQPPIELLRQWVDHWLWYDQVDASPIHLVDVQIISAMGPPGGGRNPITPRFLRHFNTITINEFTDKEMLAIFNRIMMWHLDAKGFSKEFDPCVDQIVNATLAVYKAAMHSLLPTPAKSHYLFNLRDFARVIQGVLLSMPESIQDVPALKRLWIHEVLRVYYDRLIDDDDRNWLYEYLQEATQSRLGENFHELLIRLDTNNDGKVSEQELRSFVYCDFCDPKSDHRYYQEVLNLEELRKIVEGFLDEYNGISKKTMNLVLFRFAIEHVTRITRILKQPKGHALLVGVGGSGRQSLTRLSAHIMDNDMFQVEIHKSYGLNEFHEDIKVFLKRSTFGETHGVFLFTDMQIKDESFLEDVNNLLNSGEVPNLFPNDEKAEICEKMRAIDRQKDRSLQTDGSPVALFNLFVERAKMQLHVVLAMSPIGTAFRNRLRKFPSLVNCCTIDWFENWPEDALVAVAARFLKDIELEDKEREGCSYMCRYFHQSTERLSLKFREELERYNYVTPTSYLEMISTFKSLLDEKRTNLLNLKERYEVGLEKLDHAASQVGVMQEELTKLQPDLIIASKQVEQIVSQVERESLEVAEVEKIVRGDEAQANEQAEAAMAIKSECDADLAEALPLLNGALAALQTLTTGDIAVVKTMKNPPNQIRLVMEAVCILKGVKPDMVQDSASGKKIEDYWGPSKRVLGDMKFLQSLLEFDKDNIPLQNITLIRKKFIGNPDFDPEKIKAASTAAEGLCKWCIAIEKYDIVARVVAPKKKALAEAENRYNTAMTALEKKRAQLATVQAKLATLQETMAQTKARKQKLENQVVDCSKKLERAEQIIGGLGGEKGRWKQISIDLGKSYPFLTGDVLISSGIIAYLGAFTQQYRENQIEDWFAKVISLKIPTSSEYNFNVTLGNPIDIRAWTIAGLPSDAFSIDNGIIVSNARRWPLLIDPQGQAAKWIKNMYKKNNLTVVKLSHNDFVRKLETSIQFGTPFLIENVMEELDPVLEPILLRQVFKQSGSLCIKLGDSVLEYNPDFRMYITTKLRNPHYLPETSVKVTLLNFMITPMGLEDQLLGIVVARENPDLEEERNQLIVQSAENKRQLKEIEDKILEVLSSSKGNILEDETAVNALSSSKTLSNEIKIKQAGAEETEKKISEKRLEYIPVAAYSQILYFCLADLAGIDPMYQYSLPWFVNLYVNSIDLAERSEVLKDRIENLKKHFTYSLYVNVCRSLFEKDKLLFSFLLCINLMKNKGTIDTGEWMFLLTGGVGLDNPNPNPAKWYPHKLWDELCRLNDLPAFKGIMNAFGPEVTDWKRIYDSAKPQNEPLPPAWHSKLTLFQKLCVLRCIRPDKVIPAIQDFVSATMGAKYMEPPPFDLSKSFMDSQCYVPLIFVLTPGADPTAVLLKFAEDMGFGGYKLQSLSLGQGQGPFAIKMIDEAVKNGSWVVLQNCHLAKSFMPNLEKICEELSPESTHPDFRMWLTSYPSDDFPVAVLESGIKMTNEPPKGLRANLLRSYLNDPMTDPDFFEGSKNNTAFKNMLFALCFFHAIVQERRKFGPIGWNIPYEFNETDLRISAQQLRMFLDEYEDVQYEALRYLTGECNYGGKVTDDWDRRTLITILRKFYAPEVVKTVRCKLDDEGFYNVPTVGEYEDYVTFCRSLPLASNPSVFGMHSNADITKDQNETTLIFTNILLTQSKISSVGGGKTSDQIITEVASDILSKLPNDFDQDASLKKYPTSYKQSMNTVLVQEMGRFNILLQLIRSSLINVQKAIRGLVVMSVELEEVTKSILLSKIPAMWMKKSYPSLKPLGSYVNDFLARLQFLQDWFQDGPPANFWLSGFFFTQAFLTGAQQNYARKYTIPIDLLGFDYDVIGDAEVKKPPEDGVYVYGLFIEGASWDRAIRELGESMPKVLYDPLPTMWLKPILRSEIPEKPTYNCPVYKTSDRRGTLSTTGHSTNFVMPVLLSTSKPAQHWIMRGVALLCQLSE</sequence>
<evidence type="ECO:0000256" key="18">
    <source>
        <dbReference type="ARBA" id="ARBA00078543"/>
    </source>
</evidence>
<dbReference type="Pfam" id="PF12777">
    <property type="entry name" value="MT"/>
    <property type="match status" value="1"/>
</dbReference>
<evidence type="ECO:0000313" key="23">
    <source>
        <dbReference type="EMBL" id="CAG7837118.1"/>
    </source>
</evidence>
<dbReference type="InterPro" id="IPR024317">
    <property type="entry name" value="Dynein_heavy_chain_D4_dom"/>
</dbReference>
<keyword evidence="14" id="KW-0206">Cytoskeleton</keyword>
<evidence type="ECO:0000256" key="19">
    <source>
        <dbReference type="ARBA" id="ARBA00082102"/>
    </source>
</evidence>
<dbReference type="FunFam" id="1.20.58.1120:FF:000005">
    <property type="entry name" value="Dynein, axonemal, heavy chain 12"/>
    <property type="match status" value="1"/>
</dbReference>
<feature type="coiled-coil region" evidence="20">
    <location>
        <begin position="2830"/>
        <end position="2892"/>
    </location>
</feature>
<dbReference type="FunFam" id="1.10.472.130:FF:000005">
    <property type="entry name" value="Dynein axonemal heavy chain 7"/>
    <property type="match status" value="1"/>
</dbReference>
<proteinExistence type="inferred from homology"/>
<keyword evidence="11 20" id="KW-0175">Coiled coil</keyword>
<dbReference type="FunFam" id="3.20.180.20:FF:000003">
    <property type="entry name" value="Dynein heavy chain 12, axonemal"/>
    <property type="match status" value="1"/>
</dbReference>
<dbReference type="InterPro" id="IPR002048">
    <property type="entry name" value="EF_hand_dom"/>
</dbReference>
<protein>
    <recommendedName>
        <fullName evidence="17">Dynein axonemal heavy chain 7</fullName>
    </recommendedName>
    <alternativeName>
        <fullName evidence="19">Axonemal beta dynein heavy chain 7</fullName>
    </alternativeName>
    <alternativeName>
        <fullName evidence="18">Ciliary dynein heavy chain 7</fullName>
    </alternativeName>
</protein>
<dbReference type="GO" id="GO:0003341">
    <property type="term" value="P:cilium movement"/>
    <property type="evidence" value="ECO:0007669"/>
    <property type="project" value="UniProtKB-ARBA"/>
</dbReference>
<dbReference type="Pfam" id="PF17857">
    <property type="entry name" value="AAA_lid_1"/>
    <property type="match status" value="1"/>
</dbReference>
<dbReference type="InterPro" id="IPR035699">
    <property type="entry name" value="AAA_6"/>
</dbReference>
<evidence type="ECO:0000256" key="13">
    <source>
        <dbReference type="ARBA" id="ARBA00023175"/>
    </source>
</evidence>
<dbReference type="Pfam" id="PF12780">
    <property type="entry name" value="AAA_8"/>
    <property type="match status" value="1"/>
</dbReference>
<comment type="subunit">
    <text evidence="16">The dynein complex consists of at least two heavy chains and a number of intermediate and light chains.</text>
</comment>
<dbReference type="InterPro" id="IPR013602">
    <property type="entry name" value="Dynein_heavy_linker"/>
</dbReference>
<dbReference type="OrthoDB" id="447173at2759"/>
<keyword evidence="10" id="KW-0243">Dynein</keyword>
<dbReference type="FunFam" id="3.40.50.300:FF:000362">
    <property type="entry name" value="Dynein, axonemal, heavy chain 6"/>
    <property type="match status" value="1"/>
</dbReference>
<feature type="region of interest" description="Disordered" evidence="21">
    <location>
        <begin position="89"/>
        <end position="123"/>
    </location>
</feature>
<dbReference type="Pfam" id="PF18198">
    <property type="entry name" value="AAA_lid_11"/>
    <property type="match status" value="1"/>
</dbReference>
<feature type="region of interest" description="Disordered" evidence="21">
    <location>
        <begin position="21"/>
        <end position="76"/>
    </location>
</feature>
<feature type="compositionally biased region" description="Basic and acidic residues" evidence="21">
    <location>
        <begin position="102"/>
        <end position="114"/>
    </location>
</feature>
<evidence type="ECO:0000256" key="3">
    <source>
        <dbReference type="ARBA" id="ARBA00008887"/>
    </source>
</evidence>
<dbReference type="PANTHER" id="PTHR22878">
    <property type="entry name" value="DYNEIN HEAVY CHAIN 6, AXONEMAL-LIKE-RELATED"/>
    <property type="match status" value="1"/>
</dbReference>
<evidence type="ECO:0000256" key="14">
    <source>
        <dbReference type="ARBA" id="ARBA00023212"/>
    </source>
</evidence>
<keyword evidence="12" id="KW-0969">Cilium</keyword>
<evidence type="ECO:0000256" key="16">
    <source>
        <dbReference type="ARBA" id="ARBA00062885"/>
    </source>
</evidence>
<evidence type="ECO:0000256" key="12">
    <source>
        <dbReference type="ARBA" id="ARBA00023069"/>
    </source>
</evidence>
<feature type="domain" description="EF-hand" evidence="22">
    <location>
        <begin position="2254"/>
        <end position="2289"/>
    </location>
</feature>
<evidence type="ECO:0000256" key="21">
    <source>
        <dbReference type="SAM" id="MobiDB-lite"/>
    </source>
</evidence>
<dbReference type="PROSITE" id="PS50222">
    <property type="entry name" value="EF_HAND_2"/>
    <property type="match status" value="1"/>
</dbReference>
<dbReference type="FunFam" id="3.40.50.300:FF:002141">
    <property type="entry name" value="Dynein heavy chain"/>
    <property type="match status" value="1"/>
</dbReference>
<dbReference type="GO" id="GO:0045505">
    <property type="term" value="F:dynein intermediate chain binding"/>
    <property type="evidence" value="ECO:0007669"/>
    <property type="project" value="InterPro"/>
</dbReference>
<name>A0A8J2PN23_9HEXA</name>
<keyword evidence="4" id="KW-0963">Cytoplasm</keyword>
<dbReference type="InterPro" id="IPR041466">
    <property type="entry name" value="Dynein_AAA5_ext"/>
</dbReference>
<dbReference type="GO" id="GO:0051959">
    <property type="term" value="F:dynein light intermediate chain binding"/>
    <property type="evidence" value="ECO:0007669"/>
    <property type="project" value="InterPro"/>
</dbReference>
<evidence type="ECO:0000256" key="5">
    <source>
        <dbReference type="ARBA" id="ARBA00022701"/>
    </source>
</evidence>
<dbReference type="FunFam" id="3.40.50.300:FF:001328">
    <property type="entry name" value="Dynein heavy chain 6, axonemal"/>
    <property type="match status" value="1"/>
</dbReference>
<keyword evidence="13" id="KW-0505">Motor protein</keyword>
<dbReference type="Pfam" id="PF18199">
    <property type="entry name" value="Dynein_C"/>
    <property type="match status" value="1"/>
</dbReference>
<gene>
    <name evidence="23" type="ORF">AFUS01_LOCUS46279</name>
</gene>
<keyword evidence="9" id="KW-0282">Flagellum</keyword>
<reference evidence="23" key="1">
    <citation type="submission" date="2021-06" db="EMBL/GenBank/DDBJ databases">
        <authorList>
            <person name="Hodson N. C."/>
            <person name="Mongue J. A."/>
            <person name="Jaron S. K."/>
        </authorList>
    </citation>
    <scope>NUCLEOTIDE SEQUENCE</scope>
</reference>
<dbReference type="InterPro" id="IPR026983">
    <property type="entry name" value="DHC"/>
</dbReference>
<evidence type="ECO:0000256" key="9">
    <source>
        <dbReference type="ARBA" id="ARBA00022846"/>
    </source>
</evidence>
<dbReference type="FunFam" id="1.20.140.100:FF:000004">
    <property type="entry name" value="Dynein axonemal heavy chain 6"/>
    <property type="match status" value="1"/>
</dbReference>
<evidence type="ECO:0000256" key="7">
    <source>
        <dbReference type="ARBA" id="ARBA00022741"/>
    </source>
</evidence>
<dbReference type="Proteomes" id="UP000708208">
    <property type="component" value="Unassembled WGS sequence"/>
</dbReference>
<dbReference type="FunFam" id="1.10.287.2620:FF:000002">
    <property type="entry name" value="Dynein heavy chain 2, axonemal"/>
    <property type="match status" value="1"/>
</dbReference>
<dbReference type="GO" id="GO:0005524">
    <property type="term" value="F:ATP binding"/>
    <property type="evidence" value="ECO:0007669"/>
    <property type="project" value="UniProtKB-KW"/>
</dbReference>
<evidence type="ECO:0000256" key="8">
    <source>
        <dbReference type="ARBA" id="ARBA00022840"/>
    </source>
</evidence>
<evidence type="ECO:0000256" key="2">
    <source>
        <dbReference type="ARBA" id="ARBA00004430"/>
    </source>
</evidence>